<dbReference type="PANTHER" id="PTHR23506">
    <property type="entry name" value="GH10249P"/>
    <property type="match status" value="1"/>
</dbReference>
<keyword evidence="5 7" id="KW-0472">Membrane</keyword>
<keyword evidence="2" id="KW-0813">Transport</keyword>
<dbReference type="PROSITE" id="PS50850">
    <property type="entry name" value="MFS"/>
    <property type="match status" value="1"/>
</dbReference>
<dbReference type="AlphaFoldDB" id="A0A553P2Q5"/>
<dbReference type="GO" id="GO:0022857">
    <property type="term" value="F:transmembrane transporter activity"/>
    <property type="evidence" value="ECO:0007669"/>
    <property type="project" value="InterPro"/>
</dbReference>
<evidence type="ECO:0000256" key="6">
    <source>
        <dbReference type="SAM" id="MobiDB-lite"/>
    </source>
</evidence>
<feature type="transmembrane region" description="Helical" evidence="7">
    <location>
        <begin position="94"/>
        <end position="110"/>
    </location>
</feature>
<keyword evidence="4 7" id="KW-1133">Transmembrane helix</keyword>
<dbReference type="Pfam" id="PF07690">
    <property type="entry name" value="MFS_1"/>
    <property type="match status" value="1"/>
</dbReference>
<feature type="domain" description="Major facilitator superfamily (MFS) profile" evidence="8">
    <location>
        <begin position="56"/>
        <end position="437"/>
    </location>
</feature>
<organism evidence="9 10">
    <name type="scientific">Tigriopus californicus</name>
    <name type="common">Marine copepod</name>
    <dbReference type="NCBI Taxonomy" id="6832"/>
    <lineage>
        <taxon>Eukaryota</taxon>
        <taxon>Metazoa</taxon>
        <taxon>Ecdysozoa</taxon>
        <taxon>Arthropoda</taxon>
        <taxon>Crustacea</taxon>
        <taxon>Multicrustacea</taxon>
        <taxon>Hexanauplia</taxon>
        <taxon>Copepoda</taxon>
        <taxon>Harpacticoida</taxon>
        <taxon>Harpacticidae</taxon>
        <taxon>Tigriopus</taxon>
    </lineage>
</organism>
<dbReference type="PANTHER" id="PTHR23506:SF26">
    <property type="entry name" value="MFS-TYPE TRANSPORTER SLC18B1"/>
    <property type="match status" value="1"/>
</dbReference>
<protein>
    <recommendedName>
        <fullName evidence="8">Major facilitator superfamily (MFS) profile domain-containing protein</fullName>
    </recommendedName>
</protein>
<evidence type="ECO:0000313" key="10">
    <source>
        <dbReference type="Proteomes" id="UP000318571"/>
    </source>
</evidence>
<evidence type="ECO:0000256" key="7">
    <source>
        <dbReference type="SAM" id="Phobius"/>
    </source>
</evidence>
<feature type="region of interest" description="Disordered" evidence="6">
    <location>
        <begin position="1"/>
        <end position="28"/>
    </location>
</feature>
<dbReference type="OMA" id="NYACYSI"/>
<keyword evidence="3 7" id="KW-0812">Transmembrane</keyword>
<dbReference type="STRING" id="6832.A0A553P2Q5"/>
<accession>A0A553P2Q5</accession>
<dbReference type="InterPro" id="IPR050930">
    <property type="entry name" value="MFS_Vesicular_Transporter"/>
</dbReference>
<feature type="transmembrane region" description="Helical" evidence="7">
    <location>
        <begin position="331"/>
        <end position="354"/>
    </location>
</feature>
<dbReference type="Gene3D" id="1.20.1250.20">
    <property type="entry name" value="MFS general substrate transporter like domains"/>
    <property type="match status" value="2"/>
</dbReference>
<reference evidence="9 10" key="1">
    <citation type="journal article" date="2018" name="Nat. Ecol. Evol.">
        <title>Genomic signatures of mitonuclear coevolution across populations of Tigriopus californicus.</title>
        <authorList>
            <person name="Barreto F.S."/>
            <person name="Watson E.T."/>
            <person name="Lima T.G."/>
            <person name="Willett C.S."/>
            <person name="Edmands S."/>
            <person name="Li W."/>
            <person name="Burton R.S."/>
        </authorList>
    </citation>
    <scope>NUCLEOTIDE SEQUENCE [LARGE SCALE GENOMIC DNA]</scope>
    <source>
        <strain evidence="9 10">San Diego</strain>
    </source>
</reference>
<feature type="transmembrane region" description="Helical" evidence="7">
    <location>
        <begin position="215"/>
        <end position="237"/>
    </location>
</feature>
<evidence type="ECO:0000259" key="8">
    <source>
        <dbReference type="PROSITE" id="PS50850"/>
    </source>
</evidence>
<dbReference type="GO" id="GO:0016020">
    <property type="term" value="C:membrane"/>
    <property type="evidence" value="ECO:0007669"/>
    <property type="project" value="UniProtKB-SubCell"/>
</dbReference>
<dbReference type="Proteomes" id="UP000318571">
    <property type="component" value="Chromosome 7"/>
</dbReference>
<feature type="transmembrane region" description="Helical" evidence="7">
    <location>
        <begin position="54"/>
        <end position="74"/>
    </location>
</feature>
<dbReference type="InterPro" id="IPR011701">
    <property type="entry name" value="MFS"/>
</dbReference>
<gene>
    <name evidence="9" type="ORF">TCAL_12664</name>
</gene>
<evidence type="ECO:0000313" key="9">
    <source>
        <dbReference type="EMBL" id="TRY71976.1"/>
    </source>
</evidence>
<dbReference type="EMBL" id="VCGU01000008">
    <property type="protein sequence ID" value="TRY71976.1"/>
    <property type="molecule type" value="Genomic_DNA"/>
</dbReference>
<sequence>MSESSDEEQLLLPSSSSASNPITSTNANEIVEPNNNEVEIKTARSCCSGQWQTWINLSILALTELLGGFTFSLLAPFYTNEATGKGLSVTETGLVYGSVFITSIIFAPIFGKYIEKIGSRKLFLYGTFVAGAANTIFGFLQWVDNRVPFLALSLLIRIISAIGEAAFFSAVYPIAAQEAEPENRSKVLSIMETMFALGLMIGPFVGGVLYEFGDFYLPFVSCGGSLMLCSIFGWMLLKTEAESETEGDQESVESTSFRQLLKMPTVLYCCLIVVISGLGSSWYLPSLQPYVESQFQLNSIAIGTLFMTDGATYAIFTPLWAWLLDKGMPPFYVLFFGNLFTLCGFLLLGPAPFLDFLPVNEYLLGFALALHGVDIGGAPDTEQTRGMITSLWFMNECLGDYIGSLGGGFAFDSMGFVNSTVIVIGIQLVILVSLPILGKVIRTTQTRTKNEETAPLLRGRSVDGICERPQRTYCSIRVV</sequence>
<feature type="transmembrane region" description="Helical" evidence="7">
    <location>
        <begin position="416"/>
        <end position="437"/>
    </location>
</feature>
<feature type="transmembrane region" description="Helical" evidence="7">
    <location>
        <begin position="122"/>
        <end position="143"/>
    </location>
</feature>
<feature type="transmembrane region" description="Helical" evidence="7">
    <location>
        <begin position="265"/>
        <end position="284"/>
    </location>
</feature>
<feature type="transmembrane region" description="Helical" evidence="7">
    <location>
        <begin position="149"/>
        <end position="175"/>
    </location>
</feature>
<comment type="subcellular location">
    <subcellularLocation>
        <location evidence="1">Membrane</location>
        <topology evidence="1">Multi-pass membrane protein</topology>
    </subcellularLocation>
</comment>
<evidence type="ECO:0000256" key="5">
    <source>
        <dbReference type="ARBA" id="ARBA00023136"/>
    </source>
</evidence>
<name>A0A553P2Q5_TIGCA</name>
<evidence type="ECO:0000256" key="1">
    <source>
        <dbReference type="ARBA" id="ARBA00004141"/>
    </source>
</evidence>
<feature type="transmembrane region" description="Helical" evidence="7">
    <location>
        <begin position="304"/>
        <end position="324"/>
    </location>
</feature>
<comment type="caution">
    <text evidence="9">The sequence shown here is derived from an EMBL/GenBank/DDBJ whole genome shotgun (WGS) entry which is preliminary data.</text>
</comment>
<feature type="compositionally biased region" description="Low complexity" evidence="6">
    <location>
        <begin position="10"/>
        <end position="19"/>
    </location>
</feature>
<dbReference type="SUPFAM" id="SSF103473">
    <property type="entry name" value="MFS general substrate transporter"/>
    <property type="match status" value="1"/>
</dbReference>
<evidence type="ECO:0000256" key="4">
    <source>
        <dbReference type="ARBA" id="ARBA00022989"/>
    </source>
</evidence>
<proteinExistence type="predicted"/>
<dbReference type="InterPro" id="IPR020846">
    <property type="entry name" value="MFS_dom"/>
</dbReference>
<feature type="transmembrane region" description="Helical" evidence="7">
    <location>
        <begin position="187"/>
        <end position="209"/>
    </location>
</feature>
<keyword evidence="10" id="KW-1185">Reference proteome</keyword>
<evidence type="ECO:0000256" key="2">
    <source>
        <dbReference type="ARBA" id="ARBA00022448"/>
    </source>
</evidence>
<dbReference type="InterPro" id="IPR036259">
    <property type="entry name" value="MFS_trans_sf"/>
</dbReference>
<evidence type="ECO:0000256" key="3">
    <source>
        <dbReference type="ARBA" id="ARBA00022692"/>
    </source>
</evidence>